<sequence>MKLAEQKGRNPVSVPTFEHDGFLFLGCGTMFPGIQSKESKRIYAYRLIPESMYKGPVTTIYHDPEAIAAGTRDRGSMIGLVVIALTQRLVCVEKVEFLTHNDSVAAPADELEQISLF</sequence>
<protein>
    <submittedName>
        <fullName evidence="1">Uncharacterized protein</fullName>
    </submittedName>
</protein>
<organism evidence="1">
    <name type="scientific">Alcaligenes faecalis</name>
    <dbReference type="NCBI Taxonomy" id="511"/>
    <lineage>
        <taxon>Bacteria</taxon>
        <taxon>Pseudomonadati</taxon>
        <taxon>Pseudomonadota</taxon>
        <taxon>Betaproteobacteria</taxon>
        <taxon>Burkholderiales</taxon>
        <taxon>Alcaligenaceae</taxon>
        <taxon>Alcaligenes</taxon>
    </lineage>
</organism>
<geneLocation type="plasmid" evidence="1">
    <name>pGZAF1_VIM</name>
</geneLocation>
<accession>A0A1Z3MKY2</accession>
<reference evidence="1" key="1">
    <citation type="submission" date="2017-02" db="EMBL/GenBank/DDBJ databases">
        <title>Emergence of VIM metallo-beta-lactamase producing Alcaligenes faecalis in GAZA, Palestine.</title>
        <authorList>
            <person name="Al Laham N."/>
            <person name="Chavda K."/>
            <person name="Cienfuegos V."/>
            <person name="Kreiswirth B."/>
            <person name="Chen L."/>
        </authorList>
    </citation>
    <scope>NUCLEOTIDE SEQUENCE</scope>
    <source>
        <strain evidence="1">GZAF1</strain>
        <plasmid evidence="1">pGZAF1_VIM</plasmid>
    </source>
</reference>
<proteinExistence type="predicted"/>
<dbReference type="AlphaFoldDB" id="A0A1Z3MKY2"/>
<dbReference type="EMBL" id="KY623659">
    <property type="protein sequence ID" value="ASD48466.1"/>
    <property type="molecule type" value="Genomic_DNA"/>
</dbReference>
<name>A0A1Z3MKY2_ALCFA</name>
<keyword evidence="1" id="KW-0614">Plasmid</keyword>
<evidence type="ECO:0000313" key="1">
    <source>
        <dbReference type="EMBL" id="ASD48466.1"/>
    </source>
</evidence>